<dbReference type="InterPro" id="IPR042178">
    <property type="entry name" value="Serpin_sf_1"/>
</dbReference>
<dbReference type="GO" id="GO:0004867">
    <property type="term" value="F:serine-type endopeptidase inhibitor activity"/>
    <property type="evidence" value="ECO:0007669"/>
    <property type="project" value="InterPro"/>
</dbReference>
<name>A0AA43GWK9_9CYAN</name>
<sequence>MNRQKLSDVEGKFLQRRYGVSLGRRYVLAAASVVLFSVLGCSQVSGSTNSLKQSDPPHSETPLGKKTSIYDGKLVDANNKFGFKLFSEIYRKNSGEDNIFVSPLSVAMALAMTYNGAKGATQEAMAKTLEFQGMSLPEINSGYGTLTGLVENPDSQVKLTIANSLWASEEATLQRKFLQSTKEFYRAKVANLDFKDATSSANTINQWVQENTGGKINKIVEEVPPEQVLFLINAIYFKGEWSNPFNKSQTAKHPFKLISGEEKQHPMMSQTGEYRYYENEDFQAVSLPYGPDGKVSFYIFLPKEKVDLQTFYQNWNFENWEKWMSRFRNRDGFIRLPRFKTDYAVTLNDALQGLGMGEAFSNQADFSGMGSNLKISEVKHKTFVEVNEEGTEAAATTSVGIVPTAFKEKPEPFRMIVDRPFFSVIGDNQTGRILFMGSITNPQ</sequence>
<reference evidence="3 4" key="1">
    <citation type="journal article" date="2023" name="J. Phycol.">
        <title>Chrysosporum ovalisporum is synonymous with the true-branching cyanobacterium Umezakia natans (Nostocales/Aphanizomenonaceae).</title>
        <authorList>
            <person name="McGregor G.B."/>
            <person name="Sendall B.C."/>
            <person name="Niiyama Y."/>
            <person name="Tuji A."/>
            <person name="Willis A."/>
        </authorList>
    </citation>
    <scope>NUCLEOTIDE SEQUENCE [LARGE SCALE GENOMIC DNA]</scope>
    <source>
        <strain evidence="3 4">FSS-62</strain>
    </source>
</reference>
<dbReference type="FunFam" id="3.30.497.10:FF:000001">
    <property type="entry name" value="Serine protease inhibitor"/>
    <property type="match status" value="1"/>
</dbReference>
<evidence type="ECO:0000313" key="3">
    <source>
        <dbReference type="EMBL" id="MDH6063097.1"/>
    </source>
</evidence>
<dbReference type="GO" id="GO:0005615">
    <property type="term" value="C:extracellular space"/>
    <property type="evidence" value="ECO:0007669"/>
    <property type="project" value="InterPro"/>
</dbReference>
<dbReference type="EMBL" id="JANQDL010000038">
    <property type="protein sequence ID" value="MDH6063097.1"/>
    <property type="molecule type" value="Genomic_DNA"/>
</dbReference>
<dbReference type="SUPFAM" id="SSF56574">
    <property type="entry name" value="Serpins"/>
    <property type="match status" value="1"/>
</dbReference>
<dbReference type="Gene3D" id="2.30.39.10">
    <property type="entry name" value="Alpha-1-antitrypsin, domain 1"/>
    <property type="match status" value="1"/>
</dbReference>
<dbReference type="Proteomes" id="UP001159370">
    <property type="component" value="Unassembled WGS sequence"/>
</dbReference>
<dbReference type="InterPro" id="IPR036186">
    <property type="entry name" value="Serpin_sf"/>
</dbReference>
<protein>
    <submittedName>
        <fullName evidence="3">Serpin family protein</fullName>
    </submittedName>
</protein>
<organism evidence="3 4">
    <name type="scientific">Umezakia ovalisporum FSS-62</name>
    <dbReference type="NCBI Taxonomy" id="2971776"/>
    <lineage>
        <taxon>Bacteria</taxon>
        <taxon>Bacillati</taxon>
        <taxon>Cyanobacteriota</taxon>
        <taxon>Cyanophyceae</taxon>
        <taxon>Nostocales</taxon>
        <taxon>Nodulariaceae</taxon>
        <taxon>Umezakia</taxon>
    </lineage>
</organism>
<proteinExistence type="inferred from homology"/>
<dbReference type="Gene3D" id="3.30.497.10">
    <property type="entry name" value="Antithrombin, subunit I, domain 2"/>
    <property type="match status" value="1"/>
</dbReference>
<gene>
    <name evidence="3" type="ORF">NWP23_04705</name>
</gene>
<feature type="domain" description="Serpin" evidence="2">
    <location>
        <begin position="83"/>
        <end position="442"/>
    </location>
</feature>
<evidence type="ECO:0000313" key="4">
    <source>
        <dbReference type="Proteomes" id="UP001159370"/>
    </source>
</evidence>
<dbReference type="CDD" id="cd19588">
    <property type="entry name" value="serpin_miropin-like"/>
    <property type="match status" value="1"/>
</dbReference>
<dbReference type="PANTHER" id="PTHR11461:SF211">
    <property type="entry name" value="GH10112P-RELATED"/>
    <property type="match status" value="1"/>
</dbReference>
<dbReference type="Pfam" id="PF00079">
    <property type="entry name" value="Serpin"/>
    <property type="match status" value="1"/>
</dbReference>
<dbReference type="AlphaFoldDB" id="A0AA43GWK9"/>
<dbReference type="InterPro" id="IPR000215">
    <property type="entry name" value="Serpin_fam"/>
</dbReference>
<comment type="caution">
    <text evidence="3">The sequence shown here is derived from an EMBL/GenBank/DDBJ whole genome shotgun (WGS) entry which is preliminary data.</text>
</comment>
<dbReference type="InterPro" id="IPR042185">
    <property type="entry name" value="Serpin_sf_2"/>
</dbReference>
<evidence type="ECO:0000256" key="1">
    <source>
        <dbReference type="RuleBase" id="RU000411"/>
    </source>
</evidence>
<dbReference type="RefSeq" id="WP_280657661.1">
    <property type="nucleotide sequence ID" value="NZ_JANQDL010000038.1"/>
</dbReference>
<dbReference type="SMART" id="SM00093">
    <property type="entry name" value="SERPIN"/>
    <property type="match status" value="1"/>
</dbReference>
<evidence type="ECO:0000259" key="2">
    <source>
        <dbReference type="SMART" id="SM00093"/>
    </source>
</evidence>
<dbReference type="PANTHER" id="PTHR11461">
    <property type="entry name" value="SERINE PROTEASE INHIBITOR, SERPIN"/>
    <property type="match status" value="1"/>
</dbReference>
<comment type="similarity">
    <text evidence="1">Belongs to the serpin family.</text>
</comment>
<dbReference type="InterPro" id="IPR023796">
    <property type="entry name" value="Serpin_dom"/>
</dbReference>
<accession>A0AA43GWK9</accession>